<dbReference type="AlphaFoldDB" id="A0A2Z3H8E3"/>
<reference evidence="1 2" key="1">
    <citation type="submission" date="2018-01" db="EMBL/GenBank/DDBJ databases">
        <title>G. obscuriglobus.</title>
        <authorList>
            <person name="Franke J."/>
            <person name="Blomberg W."/>
            <person name="Selmecki A."/>
        </authorList>
    </citation>
    <scope>NUCLEOTIDE SEQUENCE [LARGE SCALE GENOMIC DNA]</scope>
    <source>
        <strain evidence="1 2">DSM 5831</strain>
    </source>
</reference>
<accession>A0A2Z3H8E3</accession>
<protein>
    <submittedName>
        <fullName evidence="1">Uncharacterized protein</fullName>
    </submittedName>
</protein>
<name>A0A2Z3H8E3_9BACT</name>
<proteinExistence type="predicted"/>
<sequence length="447" mass="49286">MLPFDRRSFLTASALAASAWGARSPYAGGTDSPRTKPPKRAKPAAKKLAVVCSTYHYLSHAYHIAGRYLDGYMKGDEHHFPDFGIASVYAEQVKGNDLSRELAKEHSFRLSEAVDDALTLGTGKLAVDGVLLICEHGDYKYNDRGQKLYPRYEYFKQITATFEKSGKTVSVFCDKHLSYDRTKAAEMVATAKKMSFPLMAGSSLPVTWRRPELEFTLGTKITEALLVSRGELEIYGIHALEALQCMVERRFAGADPRPANQGVKAVTCLQGDAVWKAGDDGVWSWELLEHALGRSTSRNAGDIRANCRRFPRPATWGNFVKGPIAFVVEYADGLKATVLQLDGHVADETFACRVAGEKKPSSCLFWLPPPPGAAFLEALAAHTETFFATGKAPYPVERTQLTGGVLDYALESRVKESKRLETPDLDIRYNPPADSGFMRGDYAKPVK</sequence>
<dbReference type="Proteomes" id="UP000245802">
    <property type="component" value="Chromosome"/>
</dbReference>
<evidence type="ECO:0000313" key="2">
    <source>
        <dbReference type="Proteomes" id="UP000245802"/>
    </source>
</evidence>
<organism evidence="1 2">
    <name type="scientific">Gemmata obscuriglobus</name>
    <dbReference type="NCBI Taxonomy" id="114"/>
    <lineage>
        <taxon>Bacteria</taxon>
        <taxon>Pseudomonadati</taxon>
        <taxon>Planctomycetota</taxon>
        <taxon>Planctomycetia</taxon>
        <taxon>Gemmatales</taxon>
        <taxon>Gemmataceae</taxon>
        <taxon>Gemmata</taxon>
    </lineage>
</organism>
<gene>
    <name evidence="1" type="ORF">C1280_13890</name>
</gene>
<dbReference type="KEGG" id="gog:C1280_13890"/>
<evidence type="ECO:0000313" key="1">
    <source>
        <dbReference type="EMBL" id="AWM37974.1"/>
    </source>
</evidence>
<keyword evidence="2" id="KW-1185">Reference proteome</keyword>
<dbReference type="EMBL" id="CP025958">
    <property type="protein sequence ID" value="AWM37974.1"/>
    <property type="molecule type" value="Genomic_DNA"/>
</dbReference>
<dbReference type="RefSeq" id="WP_109571006.1">
    <property type="nucleotide sequence ID" value="NZ_CP025958.1"/>
</dbReference>
<dbReference type="OrthoDB" id="1394308at2"/>